<sequence>MENTKAIKLIDKILEDLDNTGINTDTLISDIKALRTYAIEEEAPLVVKVLRYAYEHIEENGSFFIPMPEDDDEILDENGETIIDAEETAAVVDPVESLKYVISLTRNLKNKTNIADLKAYKALLLDY</sequence>
<proteinExistence type="predicted"/>
<accession>A0A6N6MIQ4</accession>
<name>A0A6N6MIQ4_9FLAO</name>
<reference evidence="1 2" key="1">
    <citation type="submission" date="2019-09" db="EMBL/GenBank/DDBJ databases">
        <authorList>
            <person name="Cao W.R."/>
        </authorList>
    </citation>
    <scope>NUCLEOTIDE SEQUENCE [LARGE SCALE GENOMIC DNA]</scope>
    <source>
        <strain evidence="1 2">B1N29</strain>
    </source>
</reference>
<comment type="caution">
    <text evidence="1">The sequence shown here is derived from an EMBL/GenBank/DDBJ whole genome shotgun (WGS) entry which is preliminary data.</text>
</comment>
<dbReference type="RefSeq" id="WP_150936961.1">
    <property type="nucleotide sequence ID" value="NZ_WAAT01000025.1"/>
</dbReference>
<organism evidence="1 2">
    <name type="scientific">Pseudotamlana haliotis</name>
    <dbReference type="NCBI Taxonomy" id="2614804"/>
    <lineage>
        <taxon>Bacteria</taxon>
        <taxon>Pseudomonadati</taxon>
        <taxon>Bacteroidota</taxon>
        <taxon>Flavobacteriia</taxon>
        <taxon>Flavobacteriales</taxon>
        <taxon>Flavobacteriaceae</taxon>
        <taxon>Pseudotamlana</taxon>
    </lineage>
</organism>
<dbReference type="EMBL" id="WAAT01000025">
    <property type="protein sequence ID" value="KAB1069427.1"/>
    <property type="molecule type" value="Genomic_DNA"/>
</dbReference>
<evidence type="ECO:0000313" key="1">
    <source>
        <dbReference type="EMBL" id="KAB1069427.1"/>
    </source>
</evidence>
<evidence type="ECO:0000313" key="2">
    <source>
        <dbReference type="Proteomes" id="UP000441333"/>
    </source>
</evidence>
<dbReference type="Proteomes" id="UP000441333">
    <property type="component" value="Unassembled WGS sequence"/>
</dbReference>
<keyword evidence="2" id="KW-1185">Reference proteome</keyword>
<gene>
    <name evidence="1" type="ORF">F6U93_03695</name>
</gene>
<protein>
    <submittedName>
        <fullName evidence="1">Uncharacterized protein</fullName>
    </submittedName>
</protein>
<dbReference type="AlphaFoldDB" id="A0A6N6MIQ4"/>